<dbReference type="PANTHER" id="PTHR44196">
    <property type="entry name" value="DEHYDROGENASE/REDUCTASE SDR FAMILY MEMBER 7B"/>
    <property type="match status" value="1"/>
</dbReference>
<dbReference type="AlphaFoldDB" id="A0A418W0J3"/>
<organism evidence="3 4">
    <name type="scientific">Azospirillum cavernae</name>
    <dbReference type="NCBI Taxonomy" id="2320860"/>
    <lineage>
        <taxon>Bacteria</taxon>
        <taxon>Pseudomonadati</taxon>
        <taxon>Pseudomonadota</taxon>
        <taxon>Alphaproteobacteria</taxon>
        <taxon>Rhodospirillales</taxon>
        <taxon>Azospirillaceae</taxon>
        <taxon>Azospirillum</taxon>
    </lineage>
</organism>
<dbReference type="NCBIfam" id="NF005489">
    <property type="entry name" value="PRK07102.1"/>
    <property type="match status" value="1"/>
</dbReference>
<protein>
    <submittedName>
        <fullName evidence="3">SDR family oxidoreductase</fullName>
    </submittedName>
</protein>
<name>A0A418W0J3_9PROT</name>
<evidence type="ECO:0000256" key="2">
    <source>
        <dbReference type="ARBA" id="ARBA00023002"/>
    </source>
</evidence>
<dbReference type="InterPro" id="IPR002347">
    <property type="entry name" value="SDR_fam"/>
</dbReference>
<dbReference type="Pfam" id="PF00106">
    <property type="entry name" value="adh_short"/>
    <property type="match status" value="1"/>
</dbReference>
<dbReference type="InterPro" id="IPR036291">
    <property type="entry name" value="NAD(P)-bd_dom_sf"/>
</dbReference>
<dbReference type="GO" id="GO:0016020">
    <property type="term" value="C:membrane"/>
    <property type="evidence" value="ECO:0007669"/>
    <property type="project" value="TreeGrafter"/>
</dbReference>
<sequence length="246" mass="26227">MSGPPLALIVGATSDIARAVALRWAAMGWSLILAGRDMALLERDAEDLRLRHGVSVATRRIDALDTASFPAFVAGLPGLPDVVVCLVGALEDQRCAEADGAVAERLMRGNFIGPALLLGEIAHRMAARGSGVVIGVSSVAGDRGRAANYVYGSAKAGFSAFLSGLRARMSRCGLRVVTIKPGFVRTRMTEGMALPRFLTAEADEVARVIADAPTRGRDVVYAPGIWRLVMFVIRALPETLFKRLRL</sequence>
<dbReference type="SUPFAM" id="SSF51735">
    <property type="entry name" value="NAD(P)-binding Rossmann-fold domains"/>
    <property type="match status" value="1"/>
</dbReference>
<evidence type="ECO:0000313" key="3">
    <source>
        <dbReference type="EMBL" id="RJF83498.1"/>
    </source>
</evidence>
<dbReference type="Gene3D" id="3.40.50.720">
    <property type="entry name" value="NAD(P)-binding Rossmann-like Domain"/>
    <property type="match status" value="1"/>
</dbReference>
<dbReference type="Proteomes" id="UP000283458">
    <property type="component" value="Unassembled WGS sequence"/>
</dbReference>
<keyword evidence="2" id="KW-0560">Oxidoreductase</keyword>
<dbReference type="PRINTS" id="PR00081">
    <property type="entry name" value="GDHRDH"/>
</dbReference>
<evidence type="ECO:0000256" key="1">
    <source>
        <dbReference type="ARBA" id="ARBA00006484"/>
    </source>
</evidence>
<dbReference type="EMBL" id="QYUL01000001">
    <property type="protein sequence ID" value="RJF83498.1"/>
    <property type="molecule type" value="Genomic_DNA"/>
</dbReference>
<keyword evidence="4" id="KW-1185">Reference proteome</keyword>
<proteinExistence type="inferred from homology"/>
<comment type="caution">
    <text evidence="3">The sequence shown here is derived from an EMBL/GenBank/DDBJ whole genome shotgun (WGS) entry which is preliminary data.</text>
</comment>
<dbReference type="RefSeq" id="WP_119829139.1">
    <property type="nucleotide sequence ID" value="NZ_QYUL01000001.1"/>
</dbReference>
<dbReference type="CDD" id="cd05233">
    <property type="entry name" value="SDR_c"/>
    <property type="match status" value="1"/>
</dbReference>
<gene>
    <name evidence="3" type="ORF">D3877_02220</name>
</gene>
<accession>A0A418W0J3</accession>
<dbReference type="OrthoDB" id="335726at2"/>
<comment type="similarity">
    <text evidence="1">Belongs to the short-chain dehydrogenases/reductases (SDR) family.</text>
</comment>
<dbReference type="GO" id="GO:0016491">
    <property type="term" value="F:oxidoreductase activity"/>
    <property type="evidence" value="ECO:0007669"/>
    <property type="project" value="UniProtKB-KW"/>
</dbReference>
<dbReference type="PANTHER" id="PTHR44196:SF1">
    <property type="entry name" value="DEHYDROGENASE_REDUCTASE SDR FAMILY MEMBER 7B"/>
    <property type="match status" value="1"/>
</dbReference>
<reference evidence="3 4" key="1">
    <citation type="submission" date="2018-09" db="EMBL/GenBank/DDBJ databases">
        <authorList>
            <person name="Zhu H."/>
        </authorList>
    </citation>
    <scope>NUCLEOTIDE SEQUENCE [LARGE SCALE GENOMIC DNA]</scope>
    <source>
        <strain evidence="3 4">K2W22B-5</strain>
    </source>
</reference>
<evidence type="ECO:0000313" key="4">
    <source>
        <dbReference type="Proteomes" id="UP000283458"/>
    </source>
</evidence>